<dbReference type="GO" id="GO:0005524">
    <property type="term" value="F:ATP binding"/>
    <property type="evidence" value="ECO:0007669"/>
    <property type="project" value="UniProtKB-UniRule"/>
</dbReference>
<dbReference type="GO" id="GO:0009236">
    <property type="term" value="P:cobalamin biosynthetic process"/>
    <property type="evidence" value="ECO:0007669"/>
    <property type="project" value="UniProtKB-UniRule"/>
</dbReference>
<dbReference type="Pfam" id="PF01923">
    <property type="entry name" value="Cob_adeno_trans"/>
    <property type="match status" value="1"/>
</dbReference>
<proteinExistence type="inferred from homology"/>
<dbReference type="RefSeq" id="WP_069956364.1">
    <property type="nucleotide sequence ID" value="NZ_MCGG01000002.1"/>
</dbReference>
<evidence type="ECO:0000259" key="5">
    <source>
        <dbReference type="Pfam" id="PF01923"/>
    </source>
</evidence>
<dbReference type="OrthoDB" id="9778896at2"/>
<dbReference type="AlphaFoldDB" id="A0A1E5QC65"/>
<dbReference type="Gene3D" id="1.20.1200.10">
    <property type="entry name" value="Cobalamin adenosyltransferase-like"/>
    <property type="match status" value="1"/>
</dbReference>
<dbReference type="InterPro" id="IPR029499">
    <property type="entry name" value="PduO-typ"/>
</dbReference>
<evidence type="ECO:0000256" key="2">
    <source>
        <dbReference type="ARBA" id="ARBA00022741"/>
    </source>
</evidence>
<dbReference type="SUPFAM" id="SSF89028">
    <property type="entry name" value="Cobalamin adenosyltransferase-like"/>
    <property type="match status" value="1"/>
</dbReference>
<dbReference type="STRING" id="28181.BEN30_02080"/>
<evidence type="ECO:0000256" key="1">
    <source>
        <dbReference type="ARBA" id="ARBA00022679"/>
    </source>
</evidence>
<comment type="similarity">
    <text evidence="4">Belongs to the Cob(I)alamin adenosyltransferase family.</text>
</comment>
<reference evidence="7" key="1">
    <citation type="submission" date="2016-07" db="EMBL/GenBank/DDBJ databases">
        <authorList>
            <person name="Florea S."/>
            <person name="Webb J.S."/>
            <person name="Jaromczyk J."/>
            <person name="Schardl C.L."/>
        </authorList>
    </citation>
    <scope>NUCLEOTIDE SEQUENCE [LARGE SCALE GENOMIC DNA]</scope>
    <source>
        <strain evidence="7">MV-1</strain>
    </source>
</reference>
<comment type="catalytic activity">
    <reaction evidence="4">
        <text>2 cob(II)alamin + reduced [electron-transfer flavoprotein] + 2 ATP = 2 adenosylcob(III)alamin + 2 triphosphate + oxidized [electron-transfer flavoprotein] + 3 H(+)</text>
        <dbReference type="Rhea" id="RHEA:28671"/>
        <dbReference type="Rhea" id="RHEA-COMP:10685"/>
        <dbReference type="Rhea" id="RHEA-COMP:10686"/>
        <dbReference type="ChEBI" id="CHEBI:15378"/>
        <dbReference type="ChEBI" id="CHEBI:16304"/>
        <dbReference type="ChEBI" id="CHEBI:18036"/>
        <dbReference type="ChEBI" id="CHEBI:18408"/>
        <dbReference type="ChEBI" id="CHEBI:30616"/>
        <dbReference type="ChEBI" id="CHEBI:57692"/>
        <dbReference type="ChEBI" id="CHEBI:58307"/>
        <dbReference type="EC" id="2.5.1.17"/>
    </reaction>
</comment>
<keyword evidence="3 4" id="KW-0067">ATP-binding</keyword>
<keyword evidence="2 4" id="KW-0547">Nucleotide-binding</keyword>
<dbReference type="UniPathway" id="UPA00148">
    <property type="reaction ID" value="UER00233"/>
</dbReference>
<sequence length="186" mass="19832">MVKLTKIYTRGGDGGDSGLVDGSRLSKSHTRFAAIGDVDEANATIGFARAVATVGSATDRFLAGIQNDLFDLGADLATPGEIPGALRLSEGRAESLEAEIDALTEQLGPLTSFVLPGGREVAARLHMARTQVRRAERTVINLNLSSPLNPEILKYLNRLSDLLFQMARAENDMGRADVLWKPGGNA</sequence>
<comment type="pathway">
    <text evidence="4">Cofactor biosynthesis; adenosylcobalamin biosynthesis; adenosylcobalamin from cob(II)yrinate a,c-diamide: step 2/7.</text>
</comment>
<name>A0A1E5QC65_9PROT</name>
<dbReference type="InterPro" id="IPR036451">
    <property type="entry name" value="CblAdoTrfase-like_sf"/>
</dbReference>
<feature type="domain" description="Cobalamin adenosyltransferase-like" evidence="5">
    <location>
        <begin position="7"/>
        <end position="169"/>
    </location>
</feature>
<dbReference type="PANTHER" id="PTHR12213:SF0">
    <property type="entry name" value="CORRINOID ADENOSYLTRANSFERASE MMAB"/>
    <property type="match status" value="1"/>
</dbReference>
<keyword evidence="7" id="KW-1185">Reference proteome</keyword>
<comment type="caution">
    <text evidence="6">The sequence shown here is derived from an EMBL/GenBank/DDBJ whole genome shotgun (WGS) entry which is preliminary data.</text>
</comment>
<accession>A0A1E5QC65</accession>
<dbReference type="EMBL" id="MCGG01000002">
    <property type="protein sequence ID" value="OEJ69647.1"/>
    <property type="molecule type" value="Genomic_DNA"/>
</dbReference>
<dbReference type="PANTHER" id="PTHR12213">
    <property type="entry name" value="CORRINOID ADENOSYLTRANSFERASE"/>
    <property type="match status" value="1"/>
</dbReference>
<keyword evidence="4" id="KW-0169">Cobalamin biosynthesis</keyword>
<comment type="catalytic activity">
    <reaction evidence="4">
        <text>2 cob(II)yrinate a,c diamide + reduced [electron-transfer flavoprotein] + 2 ATP = 2 adenosylcob(III)yrinate a,c-diamide + 2 triphosphate + oxidized [electron-transfer flavoprotein] + 3 H(+)</text>
        <dbReference type="Rhea" id="RHEA:11528"/>
        <dbReference type="Rhea" id="RHEA-COMP:10685"/>
        <dbReference type="Rhea" id="RHEA-COMP:10686"/>
        <dbReference type="ChEBI" id="CHEBI:15378"/>
        <dbReference type="ChEBI" id="CHEBI:18036"/>
        <dbReference type="ChEBI" id="CHEBI:30616"/>
        <dbReference type="ChEBI" id="CHEBI:57692"/>
        <dbReference type="ChEBI" id="CHEBI:58307"/>
        <dbReference type="ChEBI" id="CHEBI:58503"/>
        <dbReference type="ChEBI" id="CHEBI:58537"/>
        <dbReference type="EC" id="2.5.1.17"/>
    </reaction>
</comment>
<dbReference type="NCBIfam" id="TIGR00636">
    <property type="entry name" value="PduO_Nterm"/>
    <property type="match status" value="1"/>
</dbReference>
<evidence type="ECO:0000256" key="3">
    <source>
        <dbReference type="ARBA" id="ARBA00022840"/>
    </source>
</evidence>
<evidence type="ECO:0000256" key="4">
    <source>
        <dbReference type="RuleBase" id="RU366026"/>
    </source>
</evidence>
<dbReference type="EC" id="2.5.1.17" evidence="4"/>
<dbReference type="Proteomes" id="UP000095347">
    <property type="component" value="Unassembled WGS sequence"/>
</dbReference>
<dbReference type="InterPro" id="IPR016030">
    <property type="entry name" value="CblAdoTrfase-like"/>
</dbReference>
<keyword evidence="1 4" id="KW-0808">Transferase</keyword>
<protein>
    <recommendedName>
        <fullName evidence="4">Corrinoid adenosyltransferase</fullName>
        <ecNumber evidence="4">2.5.1.17</ecNumber>
    </recommendedName>
    <alternativeName>
        <fullName evidence="4">Cob(II)alamin adenosyltransferase</fullName>
    </alternativeName>
    <alternativeName>
        <fullName evidence="4">Cob(II)yrinic acid a,c-diamide adenosyltransferase</fullName>
    </alternativeName>
    <alternativeName>
        <fullName evidence="4">Cobinamide/cobalamin adenosyltransferase</fullName>
    </alternativeName>
</protein>
<evidence type="ECO:0000313" key="6">
    <source>
        <dbReference type="EMBL" id="OEJ69647.1"/>
    </source>
</evidence>
<evidence type="ECO:0000313" key="7">
    <source>
        <dbReference type="Proteomes" id="UP000095347"/>
    </source>
</evidence>
<dbReference type="GO" id="GO:0008817">
    <property type="term" value="F:corrinoid adenosyltransferase activity"/>
    <property type="evidence" value="ECO:0007669"/>
    <property type="project" value="UniProtKB-UniRule"/>
</dbReference>
<organism evidence="6 7">
    <name type="scientific">Magnetovibrio blakemorei</name>
    <dbReference type="NCBI Taxonomy" id="28181"/>
    <lineage>
        <taxon>Bacteria</taxon>
        <taxon>Pseudomonadati</taxon>
        <taxon>Pseudomonadota</taxon>
        <taxon>Alphaproteobacteria</taxon>
        <taxon>Rhodospirillales</taxon>
        <taxon>Magnetovibrionaceae</taxon>
        <taxon>Magnetovibrio</taxon>
    </lineage>
</organism>
<gene>
    <name evidence="6" type="ORF">BEN30_02080</name>
</gene>